<gene>
    <name evidence="1" type="ORF">BCR36DRAFT_375944</name>
</gene>
<accession>A0A1Y1U837</accession>
<protein>
    <recommendedName>
        <fullName evidence="3">Scaffoldin</fullName>
    </recommendedName>
</protein>
<sequence>MNLCVLGLLSSSTYNLIGTTMYETNSDKSIIGAKQTGSFFKEGELKVCTSGVCQKLEGAAGYYLNSYTNNEDERKKLISCTNGSCELNDPKNGYYINKDSTNSKTAILCDATLDGVSCKETVLATSCTNNANKLVYDNNFKYCDGNNVKSIPGDSSTVNLYEVSDVKESGINYPIDFIQSSSGNKMVIQVNQYSVTQYINDDLFCINGDVKKNECVNGDTGIKCDGYYVNESNKLQMCAVDNAENKINCNDVTKIGYFKNDRAKTYIKCITDGSQTQTIKCEELEQLGSTCSSVGDLIKDESDNVKLCVESNNGNAITIFTNEDSKKYFIKASGLNSSITDEQKKHYIVNVAENEVLTETADSEYKKYKYIKSTGTPAILVKGEQKVLLQKMLIQKIRFY</sequence>
<comment type="caution">
    <text evidence="1">The sequence shown here is derived from an EMBL/GenBank/DDBJ whole genome shotgun (WGS) entry which is preliminary data.</text>
</comment>
<evidence type="ECO:0000313" key="2">
    <source>
        <dbReference type="Proteomes" id="UP000193719"/>
    </source>
</evidence>
<dbReference type="EMBL" id="MCFH01000206">
    <property type="protein sequence ID" value="ORX33714.1"/>
    <property type="molecule type" value="Genomic_DNA"/>
</dbReference>
<organism evidence="1 2">
    <name type="scientific">Piromyces finnis</name>
    <dbReference type="NCBI Taxonomy" id="1754191"/>
    <lineage>
        <taxon>Eukaryota</taxon>
        <taxon>Fungi</taxon>
        <taxon>Fungi incertae sedis</taxon>
        <taxon>Chytridiomycota</taxon>
        <taxon>Chytridiomycota incertae sedis</taxon>
        <taxon>Neocallimastigomycetes</taxon>
        <taxon>Neocallimastigales</taxon>
        <taxon>Neocallimastigaceae</taxon>
        <taxon>Piromyces</taxon>
    </lineage>
</organism>
<proteinExistence type="predicted"/>
<name>A0A1Y1U837_9FUNG</name>
<evidence type="ECO:0008006" key="3">
    <source>
        <dbReference type="Google" id="ProtNLM"/>
    </source>
</evidence>
<evidence type="ECO:0000313" key="1">
    <source>
        <dbReference type="EMBL" id="ORX33714.1"/>
    </source>
</evidence>
<reference evidence="1 2" key="2">
    <citation type="submission" date="2016-08" db="EMBL/GenBank/DDBJ databases">
        <title>Pervasive Adenine N6-methylation of Active Genes in Fungi.</title>
        <authorList>
            <consortium name="DOE Joint Genome Institute"/>
            <person name="Mondo S.J."/>
            <person name="Dannebaum R.O."/>
            <person name="Kuo R.C."/>
            <person name="Labutti K."/>
            <person name="Haridas S."/>
            <person name="Kuo A."/>
            <person name="Salamov A."/>
            <person name="Ahrendt S.R."/>
            <person name="Lipzen A."/>
            <person name="Sullivan W."/>
            <person name="Andreopoulos W.B."/>
            <person name="Clum A."/>
            <person name="Lindquist E."/>
            <person name="Daum C."/>
            <person name="Ramamoorthy G.K."/>
            <person name="Gryganskyi A."/>
            <person name="Culley D."/>
            <person name="Magnuson J.K."/>
            <person name="James T.Y."/>
            <person name="O'Malley M.A."/>
            <person name="Stajich J.E."/>
            <person name="Spatafora J.W."/>
            <person name="Visel A."/>
            <person name="Grigoriev I.V."/>
        </authorList>
    </citation>
    <scope>NUCLEOTIDE SEQUENCE [LARGE SCALE GENOMIC DNA]</scope>
    <source>
        <strain evidence="2">finn</strain>
    </source>
</reference>
<keyword evidence="2" id="KW-1185">Reference proteome</keyword>
<dbReference type="AlphaFoldDB" id="A0A1Y1U837"/>
<dbReference type="Proteomes" id="UP000193719">
    <property type="component" value="Unassembled WGS sequence"/>
</dbReference>
<reference evidence="1 2" key="1">
    <citation type="submission" date="2016-08" db="EMBL/GenBank/DDBJ databases">
        <title>Genomes of anaerobic fungi encode conserved fungal cellulosomes for biomass hydrolysis.</title>
        <authorList>
            <consortium name="DOE Joint Genome Institute"/>
            <person name="Haitjema C.H."/>
            <person name="Gilmore S.P."/>
            <person name="Henske J.K."/>
            <person name="Solomon K.V."/>
            <person name="De Groot R."/>
            <person name="Kuo A."/>
            <person name="Mondo S.J."/>
            <person name="Salamov A.A."/>
            <person name="Labutti K."/>
            <person name="Zhao Z."/>
            <person name="Chiniquy J."/>
            <person name="Barry K."/>
            <person name="Brewer H.M."/>
            <person name="Purvine S.O."/>
            <person name="Wright A.T."/>
            <person name="Boxma B."/>
            <person name="Van Alen T."/>
            <person name="Hackstein J.H."/>
            <person name="Baker S.E."/>
            <person name="Grigoriev I.V."/>
            <person name="O'Malley M.A."/>
        </authorList>
    </citation>
    <scope>NUCLEOTIDE SEQUENCE [LARGE SCALE GENOMIC DNA]</scope>
    <source>
        <strain evidence="2">finn</strain>
    </source>
</reference>